<comment type="caution">
    <text evidence="1">The sequence shown here is derived from an EMBL/GenBank/DDBJ whole genome shotgun (WGS) entry which is preliminary data.</text>
</comment>
<evidence type="ECO:0000313" key="1">
    <source>
        <dbReference type="EMBL" id="EDP14096.1"/>
    </source>
</evidence>
<dbReference type="Proteomes" id="UP000005396">
    <property type="component" value="Unassembled WGS sequence"/>
</dbReference>
<protein>
    <recommendedName>
        <fullName evidence="3">Molecular chaperone GrpE</fullName>
    </recommendedName>
</protein>
<proteinExistence type="predicted"/>
<dbReference type="PaxDb" id="411902-CLOBOL_05703"/>
<reference evidence="1 2" key="1">
    <citation type="submission" date="2007-08" db="EMBL/GenBank/DDBJ databases">
        <authorList>
            <person name="Fulton L."/>
            <person name="Clifton S."/>
            <person name="Fulton B."/>
            <person name="Xu J."/>
            <person name="Minx P."/>
            <person name="Pepin K.H."/>
            <person name="Johnson M."/>
            <person name="Thiruvilangam P."/>
            <person name="Bhonagiri V."/>
            <person name="Nash W.E."/>
            <person name="Mardis E.R."/>
            <person name="Wilson R.K."/>
        </authorList>
    </citation>
    <scope>NUCLEOTIDE SEQUENCE [LARGE SCALE GENOMIC DNA]</scope>
    <source>
        <strain evidence="2">ATCC BAA-613 / DSM 15670 / CCUG 46953 / JCM 12243 / WAL 16351</strain>
    </source>
</reference>
<dbReference type="EMBL" id="ABCC02000042">
    <property type="protein sequence ID" value="EDP14096.1"/>
    <property type="molecule type" value="Genomic_DNA"/>
</dbReference>
<sequence length="174" mass="20547">MGSEEKYMRKKRTLTIELCDEDMERLCKKAGSVSMTAGELLENFIADLICGERTNGSDERECADRWFDRCGFAILKDKTFLVWLIGTDMLDDVAWIWEEIQYINRMGIKDQDDQEELDEYWDELKTWFNEYKDAGGEYDELESEMEKVMAWKQEYDRLMEGEGDEEAGPEPDEH</sequence>
<reference evidence="1 2" key="2">
    <citation type="submission" date="2007-09" db="EMBL/GenBank/DDBJ databases">
        <title>Draft genome sequence of Clostridium bolteae (ATCC BAA-613).</title>
        <authorList>
            <person name="Sudarsanam P."/>
            <person name="Ley R."/>
            <person name="Guruge J."/>
            <person name="Turnbaugh P.J."/>
            <person name="Mahowald M."/>
            <person name="Liep D."/>
            <person name="Gordon J."/>
        </authorList>
    </citation>
    <scope>NUCLEOTIDE SEQUENCE [LARGE SCALE GENOMIC DNA]</scope>
    <source>
        <strain evidence="2">ATCC BAA-613 / DSM 15670 / CCUG 46953 / JCM 12243 / WAL 16351</strain>
    </source>
</reference>
<organism evidence="1 2">
    <name type="scientific">Enterocloster bolteae (strain ATCC BAA-613 / DSM 15670 / CCUG 46953 / JCM 12243 / WAL 16351)</name>
    <name type="common">Clostridium bolteae</name>
    <dbReference type="NCBI Taxonomy" id="411902"/>
    <lineage>
        <taxon>Bacteria</taxon>
        <taxon>Bacillati</taxon>
        <taxon>Bacillota</taxon>
        <taxon>Clostridia</taxon>
        <taxon>Lachnospirales</taxon>
        <taxon>Lachnospiraceae</taxon>
        <taxon>Enterocloster</taxon>
    </lineage>
</organism>
<dbReference type="eggNOG" id="ENOG5032DNG">
    <property type="taxonomic scope" value="Bacteria"/>
</dbReference>
<gene>
    <name evidence="1" type="ORF">CLOBOL_05703</name>
</gene>
<evidence type="ECO:0008006" key="3">
    <source>
        <dbReference type="Google" id="ProtNLM"/>
    </source>
</evidence>
<name>A8S0K9_ENTBW</name>
<dbReference type="AlphaFoldDB" id="A8S0K9"/>
<evidence type="ECO:0000313" key="2">
    <source>
        <dbReference type="Proteomes" id="UP000005396"/>
    </source>
</evidence>
<dbReference type="HOGENOM" id="CLU_1537395_0_0_9"/>
<accession>A8S0K9</accession>